<evidence type="ECO:0000313" key="1">
    <source>
        <dbReference type="EMBL" id="GAL79818.1"/>
    </source>
</evidence>
<sequence length="100" mass="11328">MFNFVKNLKAIKMANVRNLKKDINYVLGDIIEAVYVWEYANTDKDTKQSEAIIDEAIATFDELIVKVNAKNDNAKAHFKAINQELETKGLALIEKINNLG</sequence>
<keyword evidence="4" id="KW-1185">Reference proteome</keyword>
<evidence type="ECO:0000313" key="2">
    <source>
        <dbReference type="EMBL" id="TDY60596.1"/>
    </source>
</evidence>
<comment type="caution">
    <text evidence="1">The sequence shown here is derived from an EMBL/GenBank/DDBJ whole genome shotgun (WGS) entry which is preliminary data.</text>
</comment>
<accession>A0A090WUA0</accession>
<proteinExistence type="predicted"/>
<dbReference type="EMBL" id="BBNU01000008">
    <property type="protein sequence ID" value="GAL79818.1"/>
    <property type="molecule type" value="Genomic_DNA"/>
</dbReference>
<protein>
    <submittedName>
        <fullName evidence="1">Uncharacterized protein</fullName>
    </submittedName>
</protein>
<organism evidence="1 3">
    <name type="scientific">Algibacter lectus</name>
    <dbReference type="NCBI Taxonomy" id="221126"/>
    <lineage>
        <taxon>Bacteria</taxon>
        <taxon>Pseudomonadati</taxon>
        <taxon>Bacteroidota</taxon>
        <taxon>Flavobacteriia</taxon>
        <taxon>Flavobacteriales</taxon>
        <taxon>Flavobacteriaceae</taxon>
        <taxon>Algibacter</taxon>
    </lineage>
</organism>
<evidence type="ECO:0000313" key="4">
    <source>
        <dbReference type="Proteomes" id="UP000294824"/>
    </source>
</evidence>
<dbReference type="STRING" id="221126.SAMN04489722_1077"/>
<dbReference type="Proteomes" id="UP000294824">
    <property type="component" value="Unassembled WGS sequence"/>
</dbReference>
<reference evidence="1" key="1">
    <citation type="journal article" date="2014" name="Genome Announc.">
        <title>Draft Genome Sequences of Marine Flavobacterium Algibacter lectus Strains SS8 and NR4.</title>
        <authorList>
            <person name="Takatani N."/>
            <person name="Nakanishi M."/>
            <person name="Meirelles P."/>
            <person name="Mino S."/>
            <person name="Suda W."/>
            <person name="Oshima K."/>
            <person name="Hattori M."/>
            <person name="Ohkuma M."/>
            <person name="Hosokawa M."/>
            <person name="Miyashita K."/>
            <person name="Thompson F.L."/>
            <person name="Niwa A."/>
            <person name="Sawabe T."/>
            <person name="Sawabe T."/>
        </authorList>
    </citation>
    <scope>NUCLEOTIDE SEQUENCE [LARGE SCALE GENOMIC DNA]</scope>
    <source>
        <strain evidence="1">JCM 19274</strain>
    </source>
</reference>
<dbReference type="EMBL" id="SORL01000011">
    <property type="protein sequence ID" value="TDY60596.1"/>
    <property type="molecule type" value="Genomic_DNA"/>
</dbReference>
<gene>
    <name evidence="2" type="ORF">DFQ06_3174</name>
    <name evidence="1" type="ORF">JCM19274_2490</name>
</gene>
<accession>A0A4R8MAA4</accession>
<dbReference type="AlphaFoldDB" id="A0A090WUA0"/>
<dbReference type="Proteomes" id="UP000029643">
    <property type="component" value="Unassembled WGS sequence"/>
</dbReference>
<reference evidence="2 4" key="2">
    <citation type="submission" date="2019-03" db="EMBL/GenBank/DDBJ databases">
        <title>Genomic Encyclopedia of Type Strains, Phase III (KMG-III): the genomes of soil and plant-associated and newly described type strains.</title>
        <authorList>
            <person name="Whitman W."/>
        </authorList>
    </citation>
    <scope>NUCLEOTIDE SEQUENCE [LARGE SCALE GENOMIC DNA]</scope>
    <source>
        <strain evidence="2 4">CECT 8301</strain>
    </source>
</reference>
<evidence type="ECO:0000313" key="3">
    <source>
        <dbReference type="Proteomes" id="UP000029643"/>
    </source>
</evidence>
<name>A0A090WUA0_9FLAO</name>